<feature type="chain" id="PRO_5043433054" evidence="1">
    <location>
        <begin position="20"/>
        <end position="121"/>
    </location>
</feature>
<gene>
    <name evidence="2" type="ORF">P7W03_16180</name>
</gene>
<keyword evidence="1" id="KW-0732">Signal</keyword>
<proteinExistence type="predicted"/>
<evidence type="ECO:0000313" key="2">
    <source>
        <dbReference type="EMBL" id="WMC87010.1"/>
    </source>
</evidence>
<dbReference type="EMBL" id="CP121271">
    <property type="protein sequence ID" value="WMC87010.1"/>
    <property type="molecule type" value="Genomic_DNA"/>
</dbReference>
<dbReference type="GeneID" id="90943594"/>
<evidence type="ECO:0000313" key="3">
    <source>
        <dbReference type="Proteomes" id="UP001231701"/>
    </source>
</evidence>
<dbReference type="Proteomes" id="UP001231701">
    <property type="component" value="Chromosome"/>
</dbReference>
<name>A0AAX3ZJM1_STRRO</name>
<protein>
    <submittedName>
        <fullName evidence="2">Uncharacterized protein</fullName>
    </submittedName>
</protein>
<sequence length="121" mass="12572">MRFRGLLLGLFLLPAVVGAYLLAGSATEDGTPRCDGIIQEYGDAERSGPMKPGETCDLYDFADGRSQGTRSYDQQRKAQEAKASKDGLVGGVCLVYGLAGACAVIAGRRAAPAPPGKPTPP</sequence>
<feature type="signal peptide" evidence="1">
    <location>
        <begin position="1"/>
        <end position="19"/>
    </location>
</feature>
<dbReference type="RefSeq" id="WP_306692359.1">
    <property type="nucleotide sequence ID" value="NZ_CP121271.1"/>
</dbReference>
<evidence type="ECO:0000256" key="1">
    <source>
        <dbReference type="SAM" id="SignalP"/>
    </source>
</evidence>
<accession>A0AAX3ZJM1</accession>
<organism evidence="2 3">
    <name type="scientific">Streptomyces rochei</name>
    <name type="common">Streptomyces parvullus</name>
    <dbReference type="NCBI Taxonomy" id="1928"/>
    <lineage>
        <taxon>Bacteria</taxon>
        <taxon>Bacillati</taxon>
        <taxon>Actinomycetota</taxon>
        <taxon>Actinomycetes</taxon>
        <taxon>Kitasatosporales</taxon>
        <taxon>Streptomycetaceae</taxon>
        <taxon>Streptomyces</taxon>
        <taxon>Streptomyces rochei group</taxon>
    </lineage>
</organism>
<reference evidence="2" key="1">
    <citation type="submission" date="2023-03" db="EMBL/GenBank/DDBJ databases">
        <title>Borrelidin-producing and root-colonizing Streptomyces rochei is a potent biopesticide for soil-borne oomycete-caused plant diseases.</title>
        <authorList>
            <person name="Zhou D."/>
            <person name="Wang X."/>
            <person name="Navarro-Munoz J.C."/>
            <person name="Li W."/>
            <person name="Li J."/>
            <person name="Jiu M."/>
            <person name="Deng S."/>
            <person name="Ye Y."/>
            <person name="Daly P."/>
            <person name="Wei L."/>
        </authorList>
    </citation>
    <scope>NUCLEOTIDE SEQUENCE</scope>
    <source>
        <strain evidence="2">JK1</strain>
    </source>
</reference>
<dbReference type="AlphaFoldDB" id="A0AAX3ZJM1"/>